<keyword evidence="2" id="KW-0597">Phosphoprotein</keyword>
<organism evidence="4 5">
    <name type="scientific">Planosporangium mesophilum</name>
    <dbReference type="NCBI Taxonomy" id="689768"/>
    <lineage>
        <taxon>Bacteria</taxon>
        <taxon>Bacillati</taxon>
        <taxon>Actinomycetota</taxon>
        <taxon>Actinomycetes</taxon>
        <taxon>Micromonosporales</taxon>
        <taxon>Micromonosporaceae</taxon>
        <taxon>Planosporangium</taxon>
    </lineage>
</organism>
<name>A0A8J3TBI7_9ACTN</name>
<dbReference type="EMBL" id="BOON01000028">
    <property type="protein sequence ID" value="GII23473.1"/>
    <property type="molecule type" value="Genomic_DNA"/>
</dbReference>
<dbReference type="Proteomes" id="UP000599074">
    <property type="component" value="Unassembled WGS sequence"/>
</dbReference>
<dbReference type="InterPro" id="IPR036736">
    <property type="entry name" value="ACP-like_sf"/>
</dbReference>
<evidence type="ECO:0000313" key="4">
    <source>
        <dbReference type="EMBL" id="GII23473.1"/>
    </source>
</evidence>
<proteinExistence type="predicted"/>
<dbReference type="RefSeq" id="WP_168115850.1">
    <property type="nucleotide sequence ID" value="NZ_BOON01000028.1"/>
</dbReference>
<gene>
    <name evidence="4" type="ORF">Pme01_30700</name>
</gene>
<reference evidence="4" key="1">
    <citation type="submission" date="2021-01" db="EMBL/GenBank/DDBJ databases">
        <title>Whole genome shotgun sequence of Planosporangium mesophilum NBRC 109066.</title>
        <authorList>
            <person name="Komaki H."/>
            <person name="Tamura T."/>
        </authorList>
    </citation>
    <scope>NUCLEOTIDE SEQUENCE</scope>
    <source>
        <strain evidence="4">NBRC 109066</strain>
    </source>
</reference>
<keyword evidence="5" id="KW-1185">Reference proteome</keyword>
<evidence type="ECO:0000256" key="1">
    <source>
        <dbReference type="ARBA" id="ARBA00022450"/>
    </source>
</evidence>
<dbReference type="InterPro" id="IPR009081">
    <property type="entry name" value="PP-bd_ACP"/>
</dbReference>
<evidence type="ECO:0000313" key="5">
    <source>
        <dbReference type="Proteomes" id="UP000599074"/>
    </source>
</evidence>
<dbReference type="InterPro" id="IPR006162">
    <property type="entry name" value="Ppantetheine_attach_site"/>
</dbReference>
<protein>
    <recommendedName>
        <fullName evidence="3">Carrier domain-containing protein</fullName>
    </recommendedName>
</protein>
<feature type="domain" description="Carrier" evidence="3">
    <location>
        <begin position="4"/>
        <end position="83"/>
    </location>
</feature>
<sequence>MTVQITAQDLAVLLDAGAGLKIPVTDLTPDAQLASLGIDSLALLGLTAEIERRYQVKLSTETGGSMAVADFLSSVNTQLVAVA</sequence>
<accession>A0A8J3TBI7</accession>
<dbReference type="Gene3D" id="1.10.1200.10">
    <property type="entry name" value="ACP-like"/>
    <property type="match status" value="1"/>
</dbReference>
<keyword evidence="1" id="KW-0596">Phosphopantetheine</keyword>
<dbReference type="Pfam" id="PF00550">
    <property type="entry name" value="PP-binding"/>
    <property type="match status" value="1"/>
</dbReference>
<dbReference type="PROSITE" id="PS50075">
    <property type="entry name" value="CARRIER"/>
    <property type="match status" value="1"/>
</dbReference>
<comment type="caution">
    <text evidence="4">The sequence shown here is derived from an EMBL/GenBank/DDBJ whole genome shotgun (WGS) entry which is preliminary data.</text>
</comment>
<evidence type="ECO:0000259" key="3">
    <source>
        <dbReference type="PROSITE" id="PS50075"/>
    </source>
</evidence>
<evidence type="ECO:0000256" key="2">
    <source>
        <dbReference type="ARBA" id="ARBA00022553"/>
    </source>
</evidence>
<dbReference type="AlphaFoldDB" id="A0A8J3TBI7"/>
<dbReference type="SUPFAM" id="SSF47336">
    <property type="entry name" value="ACP-like"/>
    <property type="match status" value="1"/>
</dbReference>
<dbReference type="PROSITE" id="PS00012">
    <property type="entry name" value="PHOSPHOPANTETHEINE"/>
    <property type="match status" value="1"/>
</dbReference>